<reference evidence="3" key="1">
    <citation type="submission" date="2016-10" db="EMBL/GenBank/DDBJ databases">
        <authorList>
            <person name="Varghese N."/>
            <person name="Submissions S."/>
        </authorList>
    </citation>
    <scope>NUCLEOTIDE SEQUENCE [LARGE SCALE GENOMIC DNA]</scope>
    <source>
        <strain evidence="3">DSM 21368</strain>
    </source>
</reference>
<dbReference type="RefSeq" id="WP_089774870.1">
    <property type="nucleotide sequence ID" value="NZ_FNTX01000002.1"/>
</dbReference>
<dbReference type="Proteomes" id="UP000199220">
    <property type="component" value="Unassembled WGS sequence"/>
</dbReference>
<accession>A0A1H5N441</accession>
<dbReference type="PANTHER" id="PTHR41282">
    <property type="entry name" value="CONSERVED TRANSMEMBRANE PROTEIN-RELATED"/>
    <property type="match status" value="1"/>
</dbReference>
<feature type="transmembrane region" description="Helical" evidence="1">
    <location>
        <begin position="184"/>
        <end position="209"/>
    </location>
</feature>
<keyword evidence="1" id="KW-0812">Transmembrane</keyword>
<feature type="transmembrane region" description="Helical" evidence="1">
    <location>
        <begin position="152"/>
        <end position="172"/>
    </location>
</feature>
<protein>
    <submittedName>
        <fullName evidence="2">Uncharacterized membrane protein, YccA/Bax inhibitor family</fullName>
    </submittedName>
</protein>
<dbReference type="PIRSF" id="PIRSF009160">
    <property type="entry name" value="UCP009160"/>
    <property type="match status" value="1"/>
</dbReference>
<name>A0A1H5N441_9MICO</name>
<keyword evidence="1" id="KW-0472">Membrane</keyword>
<dbReference type="Pfam" id="PF12811">
    <property type="entry name" value="BaxI_1"/>
    <property type="match status" value="1"/>
</dbReference>
<evidence type="ECO:0000313" key="3">
    <source>
        <dbReference type="Proteomes" id="UP000199220"/>
    </source>
</evidence>
<evidence type="ECO:0000256" key="1">
    <source>
        <dbReference type="SAM" id="Phobius"/>
    </source>
</evidence>
<keyword evidence="1" id="KW-1133">Transmembrane helix</keyword>
<organism evidence="2 3">
    <name type="scientific">Ruania alba</name>
    <dbReference type="NCBI Taxonomy" id="648782"/>
    <lineage>
        <taxon>Bacteria</taxon>
        <taxon>Bacillati</taxon>
        <taxon>Actinomycetota</taxon>
        <taxon>Actinomycetes</taxon>
        <taxon>Micrococcales</taxon>
        <taxon>Ruaniaceae</taxon>
        <taxon>Ruania</taxon>
    </lineage>
</organism>
<feature type="transmembrane region" description="Helical" evidence="1">
    <location>
        <begin position="229"/>
        <end position="252"/>
    </location>
</feature>
<keyword evidence="3" id="KW-1185">Reference proteome</keyword>
<dbReference type="InterPro" id="IPR010539">
    <property type="entry name" value="BaxI_1-like"/>
</dbReference>
<feature type="transmembrane region" description="Helical" evidence="1">
    <location>
        <begin position="72"/>
        <end position="92"/>
    </location>
</feature>
<dbReference type="AlphaFoldDB" id="A0A1H5N441"/>
<evidence type="ECO:0000313" key="2">
    <source>
        <dbReference type="EMBL" id="SEE96334.1"/>
    </source>
</evidence>
<gene>
    <name evidence="2" type="ORF">SAMN04488554_3920</name>
</gene>
<dbReference type="PANTHER" id="PTHR41282:SF1">
    <property type="entry name" value="CONSERVED TRANSMEMBRANE PROTEIN-RELATED"/>
    <property type="match status" value="1"/>
</dbReference>
<proteinExistence type="predicted"/>
<feature type="transmembrane region" description="Helical" evidence="1">
    <location>
        <begin position="264"/>
        <end position="281"/>
    </location>
</feature>
<sequence length="294" mass="30889">MSNPYLSNSSLFGKSKPGAVNPYGGVPQGSQPSGYATTATPTYDQQFAGVEQAYYGPAASARETGRLTYDDVIMKTAGVVGLVVLAAAAAWMLVPPALAMPVMIVGLVGGLVLGLVNAFKKEPSPALILGYAVFEGAFLGIISKVFEASYGGIVAQAVLATFVTFGVTLALFKSGKVRVTPKFTKVLMIGLVSYALFSLVNLGAMLFFSDFVPAWGFRGMDVLGTGIPFGALIGPIAILLAAMTLIMDFDMITKGVRNGAPRKFAWSAAFGITVSLVWLYIEFLRLLAILRGGD</sequence>
<dbReference type="EMBL" id="FNTX01000002">
    <property type="protein sequence ID" value="SEE96334.1"/>
    <property type="molecule type" value="Genomic_DNA"/>
</dbReference>
<dbReference type="OrthoDB" id="116480at2"/>
<feature type="transmembrane region" description="Helical" evidence="1">
    <location>
        <begin position="126"/>
        <end position="146"/>
    </location>
</feature>
<dbReference type="STRING" id="648782.SAMN04488554_3920"/>
<feature type="transmembrane region" description="Helical" evidence="1">
    <location>
        <begin position="98"/>
        <end position="119"/>
    </location>
</feature>